<protein>
    <submittedName>
        <fullName evidence="3">DNA helicase</fullName>
    </submittedName>
</protein>
<feature type="non-terminal residue" evidence="2">
    <location>
        <position position="937"/>
    </location>
</feature>
<feature type="region of interest" description="Disordered" evidence="1">
    <location>
        <begin position="186"/>
        <end position="216"/>
    </location>
</feature>
<feature type="region of interest" description="Disordered" evidence="1">
    <location>
        <begin position="1"/>
        <end position="24"/>
    </location>
</feature>
<evidence type="ECO:0000256" key="1">
    <source>
        <dbReference type="SAM" id="MobiDB-lite"/>
    </source>
</evidence>
<dbReference type="EMBL" id="CAMXCT020002577">
    <property type="protein sequence ID" value="CAL1152431.1"/>
    <property type="molecule type" value="Genomic_DNA"/>
</dbReference>
<feature type="region of interest" description="Disordered" evidence="1">
    <location>
        <begin position="732"/>
        <end position="779"/>
    </location>
</feature>
<feature type="compositionally biased region" description="Basic and acidic residues" evidence="1">
    <location>
        <begin position="15"/>
        <end position="24"/>
    </location>
</feature>
<feature type="region of interest" description="Disordered" evidence="1">
    <location>
        <begin position="542"/>
        <end position="587"/>
    </location>
</feature>
<keyword evidence="3" id="KW-0378">Hydrolase</keyword>
<comment type="caution">
    <text evidence="2">The sequence shown here is derived from an EMBL/GenBank/DDBJ whole genome shotgun (WGS) entry which is preliminary data.</text>
</comment>
<keyword evidence="3" id="KW-0347">Helicase</keyword>
<feature type="compositionally biased region" description="Low complexity" evidence="1">
    <location>
        <begin position="757"/>
        <end position="771"/>
    </location>
</feature>
<evidence type="ECO:0000313" key="4">
    <source>
        <dbReference type="Proteomes" id="UP001152797"/>
    </source>
</evidence>
<sequence>RLPVGAPGRMGGRIPIHDSPDLRPDVAPPIVEDVELPEVAPARIPCTLQRTQTAPQLRHPKSFAEQLAEMAALSKRSHQGVKKRARSAPAQVDTRDFDAGDLMKNTAVALALQGEISKVLSMECSEGPLNLFWRQGRGSERKETAELTRLRLSCGAILLFASLRNAFPSVELPLKHFAPTETIGVKDEPEVAPEEGEEPEQDFSVRAKEAKEKPAPPVSRRIMATLADGAFAMGFSVIFHSMPSTHFARTSPLGSGVFHISLPQAMLEEQVLQDVLTHRCAGPYGETWMAWTTGSLLVLLSKYLLEEEHTASRYWTRLAGWLQQQHHLFFSTSCCLRVLLAFELLNEYYVLRPEDKLIRLKEVFPFLSKLVSSVKDLPAKLDMCADFCQRPLLHAPKICAELPGSRSFDANFAEWGKEFIPGGLAVDLGVPLMDFAKWVGHLKPGRIIYASPNASADWDLLLRLNWSVVIISFHAARNQELTGEKLFRMYRRSVGEPNWWGKRVRSISHIVMADRLAFELEALFPSTLQCVEVPGGCTMPGGSATAGGRKPKTTQTKTDDDPDAVDDEMEDEEVEEESPIPTIDKSKSDKSAEINCIEVTERCDFVIRPGSELLLCRASEGLERLLGPMANAVLGHRRSFDKEISQELSGEQMRDAAKRRAELNRARWSQDKSRLACRQPLPTASEKQLTFNMEALRNILDHIYNHTTSMQRLTSEINSESEDNSVLGSFASSVLPPIGLGSRQGSDPGDGEDKSDTGTSTSSSMMSSNSGHVPNSASFNPELLIGERRHSFEVEEVDIDANPPARRRASLHWTELKQSARLMLWSKLKRRRGLLPSLNEDAYGEDPAPSASVRMQDEEPVPGVPFAREVVHFEEGTAEPLRTAKRREWRPPTPHPAQSTEAARRTNPAAQRAFKERLGLQAPQKRGLKFDWLGWGS</sequence>
<reference evidence="3 4" key="2">
    <citation type="submission" date="2024-05" db="EMBL/GenBank/DDBJ databases">
        <authorList>
            <person name="Chen Y."/>
            <person name="Shah S."/>
            <person name="Dougan E. K."/>
            <person name="Thang M."/>
            <person name="Chan C."/>
        </authorList>
    </citation>
    <scope>NUCLEOTIDE SEQUENCE [LARGE SCALE GENOMIC DNA]</scope>
</reference>
<dbReference type="GO" id="GO:0004386">
    <property type="term" value="F:helicase activity"/>
    <property type="evidence" value="ECO:0007669"/>
    <property type="project" value="UniProtKB-KW"/>
</dbReference>
<dbReference type="EMBL" id="CAMXCT010002577">
    <property type="protein sequence ID" value="CAI3999056.1"/>
    <property type="molecule type" value="Genomic_DNA"/>
</dbReference>
<dbReference type="AlphaFoldDB" id="A0A9P1CZA9"/>
<feature type="compositionally biased region" description="Basic and acidic residues" evidence="1">
    <location>
        <begin position="203"/>
        <end position="214"/>
    </location>
</feature>
<feature type="compositionally biased region" description="Acidic residues" evidence="1">
    <location>
        <begin position="560"/>
        <end position="578"/>
    </location>
</feature>
<organism evidence="2">
    <name type="scientific">Cladocopium goreaui</name>
    <dbReference type="NCBI Taxonomy" id="2562237"/>
    <lineage>
        <taxon>Eukaryota</taxon>
        <taxon>Sar</taxon>
        <taxon>Alveolata</taxon>
        <taxon>Dinophyceae</taxon>
        <taxon>Suessiales</taxon>
        <taxon>Symbiodiniaceae</taxon>
        <taxon>Cladocopium</taxon>
    </lineage>
</organism>
<name>A0A9P1CZA9_9DINO</name>
<keyword evidence="3" id="KW-0547">Nucleotide-binding</keyword>
<keyword evidence="4" id="KW-1185">Reference proteome</keyword>
<evidence type="ECO:0000313" key="3">
    <source>
        <dbReference type="EMBL" id="CAL4786368.1"/>
    </source>
</evidence>
<reference evidence="2" key="1">
    <citation type="submission" date="2022-10" db="EMBL/GenBank/DDBJ databases">
        <authorList>
            <person name="Chen Y."/>
            <person name="Dougan E. K."/>
            <person name="Chan C."/>
            <person name="Rhodes N."/>
            <person name="Thang M."/>
        </authorList>
    </citation>
    <scope>NUCLEOTIDE SEQUENCE</scope>
</reference>
<dbReference type="Proteomes" id="UP001152797">
    <property type="component" value="Unassembled WGS sequence"/>
</dbReference>
<keyword evidence="3" id="KW-0067">ATP-binding</keyword>
<dbReference type="EMBL" id="CAMXCT030002577">
    <property type="protein sequence ID" value="CAL4786368.1"/>
    <property type="molecule type" value="Genomic_DNA"/>
</dbReference>
<feature type="compositionally biased region" description="Acidic residues" evidence="1">
    <location>
        <begin position="190"/>
        <end position="201"/>
    </location>
</feature>
<proteinExistence type="predicted"/>
<gene>
    <name evidence="2" type="ORF">C1SCF055_LOCUS25306</name>
</gene>
<accession>A0A9P1CZA9</accession>
<dbReference type="OrthoDB" id="419324at2759"/>
<evidence type="ECO:0000313" key="2">
    <source>
        <dbReference type="EMBL" id="CAI3999056.1"/>
    </source>
</evidence>
<feature type="region of interest" description="Disordered" evidence="1">
    <location>
        <begin position="873"/>
        <end position="911"/>
    </location>
</feature>